<evidence type="ECO:0000256" key="1">
    <source>
        <dbReference type="SAM" id="Coils"/>
    </source>
</evidence>
<dbReference type="Proteomes" id="UP000220158">
    <property type="component" value="Chromosome 8"/>
</dbReference>
<dbReference type="KEGG" id="prel:PRELSG_0801200"/>
<evidence type="ECO:0000313" key="3">
    <source>
        <dbReference type="EMBL" id="CRG99586.1"/>
    </source>
</evidence>
<gene>
    <name evidence="3" type="ORF">PRELSG_0801200</name>
</gene>
<dbReference type="EMBL" id="LN835303">
    <property type="protein sequence ID" value="CRG99586.1"/>
    <property type="molecule type" value="Genomic_DNA"/>
</dbReference>
<proteinExistence type="predicted"/>
<dbReference type="GeneID" id="39735688"/>
<name>A0A1J1H4B6_PLARL</name>
<keyword evidence="1" id="KW-0175">Coiled coil</keyword>
<protein>
    <submittedName>
        <fullName evidence="3">Uncharacterized protein</fullName>
    </submittedName>
</protein>
<keyword evidence="4" id="KW-1185">Reference proteome</keyword>
<evidence type="ECO:0000313" key="4">
    <source>
        <dbReference type="Proteomes" id="UP000220158"/>
    </source>
</evidence>
<feature type="coiled-coil region" evidence="1">
    <location>
        <begin position="497"/>
        <end position="536"/>
    </location>
</feature>
<evidence type="ECO:0000256" key="2">
    <source>
        <dbReference type="SAM" id="MobiDB-lite"/>
    </source>
</evidence>
<organism evidence="3 4">
    <name type="scientific">Plasmodium relictum</name>
    <dbReference type="NCBI Taxonomy" id="85471"/>
    <lineage>
        <taxon>Eukaryota</taxon>
        <taxon>Sar</taxon>
        <taxon>Alveolata</taxon>
        <taxon>Apicomplexa</taxon>
        <taxon>Aconoidasida</taxon>
        <taxon>Haemosporida</taxon>
        <taxon>Plasmodiidae</taxon>
        <taxon>Plasmodium</taxon>
        <taxon>Plasmodium (Haemamoeba)</taxon>
    </lineage>
</organism>
<dbReference type="VEuPathDB" id="PlasmoDB:PRELSG_0801200"/>
<dbReference type="RefSeq" id="XP_028532591.1">
    <property type="nucleotide sequence ID" value="XM_028676064.1"/>
</dbReference>
<dbReference type="OMA" id="HISCCLL"/>
<dbReference type="OrthoDB" id="378331at2759"/>
<accession>A0A1J1H4B6</accession>
<feature type="region of interest" description="Disordered" evidence="2">
    <location>
        <begin position="1172"/>
        <end position="1194"/>
    </location>
</feature>
<sequence>MIYLKNKLNVQNITDNQKEMNESYIYIKNVDTEKLSNKTNNELKLYVKSEKGSILNYKNNNLSQNSFYKNTYLLNNNIRRENEYLYKKINTKAQIVNKNSGNLIMLNTKPHICQNKNVKCLNKNLQLKNFFYNNRSIMKDSKVSTQNNFAKNNINALIKHSNSMKLNRDIHEKKNYTMRKFSELYCENNKKEFGQEYFIHNNKVIYKLKNNDNTLSNEYKNTSVKFPKFLSLNTKQTIKNCSKAIKSNNCEKKDFFDKVHYKTQNQDIIDLKNKNNFYLNNMISFVESNEYKTSNKNTEIRCNILQSNIRENSSLNNILQENSYAKQNINANDAISNNKNTYKNNISCNNENLTQLKSINFYDKMLEYNFMNFNENNNVTNNFHYLNKNKKDMQDKKIVGTFNRKLFPLNKSFQGTNSKNICNNVSSKIDVKFCNNLNSINEKEKNIILMPTSKNVNYFDETERHDKRNDSVSICSETHNKNAYLENNEKNIKCCGKKIYENEGEKFEEKIKENDENEIKEMYENETKENDKSKRNLCDIEKMIIYPRTLENSIKIDDYKLELDKCKLESDTKNIQIAYSSKININKDDYMCRTNNCSFYNSHEKNNVQIKNDNINMDNMNLNISSMNNSIEWTNDKKKKKKKITSKVKFIFENDLHENHMVELLKILKKVKNSKFNMDQLPLEENGYEKIINYIINNDKGNMSYTKSEELKVPNDETKKVNQIITIELKNRTNSNDYKNRMGNSNLNEKMIYEEDEYKNNNNNNNKSIKSVKENIFPIIKNNDTVDLNFKKYSEITFDFQNEVESCLNIIGLSFNELIHLNKIKDIFWYLYIKSRFFQNLNIVDFCEMLKDKIDENMNKNYFMEYVTHENFQDFSKSNFEKFDNKMKILENLFYLLKSYPLDYDENKGCFYILHPQKNKMFKNSKYNIIKNKMNHLKLIKEVTEHFKNSFLLFDKIFIPKDAFFFVKDSEDIGLRDKSNQIIYVHQALVNDLKEDINDKSIFENFYSLYPPFKSDYFRYIQKKRIHNKIRKIKEYILYYYEFNSVTDFFETLLEFNHEYKNYQKSNNSVISFNLTKKLYEKYMKFKKKVNNYSLQDINQNDDKNITQNECQNYKTLNVVKLGKKNDNYCSIDLTGVKRINENNRNENSQFLISGCFTSDIIESNNVSPLSKVKEEKENDLNEEKNSNKNNTYKGIESKTLNKNLYDKDTKGNKIFSVKNDFTKSFSEKTNIIDENSLIYEDFFNMIDTHKKVKEVSFEIFKIFIENLGKIKGFPNFTSIDECFLGICLCDPDIPKHIFSQEKMLPKKMNFNGFMNCMRYVPYITPDFPIPTCYFSSSYNHADIFNSRNDYINILKYKGKNNIKIELRNKIVLDIIKIFVLISWSFGAETGVFNKFAGIPHDRKVDMVDSSYYINYKYYLKKDKKINSNNNENLVSSNSVSDYFSSSEGSMENEKDNDIVIRRKSEINKNKTSKVKNEKINDESLDAYKDEIPSKNSKNNYQYNNYNNKRDNNEIKQYDSLEQFFLKKKKKMSYKFIPKWHMCNDIFLSRLVSYDEIQISLHKIFPLFMIQTALIYMIHISCCLLNDEEWKYFFQSPFALYNKLTPEEIALRYIKLKGCKFYKLNNININKNIDIHHVFMNIPENMQCHEIYKLAINGENTSTGYLAEPFDIYHLMFVSKVFWYIFRYSDNFLILRSTLLKKKKE</sequence>
<feature type="compositionally biased region" description="Basic and acidic residues" evidence="2">
    <location>
        <begin position="1172"/>
        <end position="1187"/>
    </location>
</feature>
<reference evidence="3 4" key="1">
    <citation type="submission" date="2015-04" db="EMBL/GenBank/DDBJ databases">
        <authorList>
            <consortium name="Pathogen Informatics"/>
        </authorList>
    </citation>
    <scope>NUCLEOTIDE SEQUENCE [LARGE SCALE GENOMIC DNA]</scope>
    <source>
        <strain evidence="3 4">SGS1</strain>
    </source>
</reference>